<dbReference type="RefSeq" id="WP_186563817.1">
    <property type="nucleotide sequence ID" value="NZ_JACNMF010000006.1"/>
</dbReference>
<accession>A0A923HAI4</accession>
<evidence type="ECO:0008006" key="3">
    <source>
        <dbReference type="Google" id="ProtNLM"/>
    </source>
</evidence>
<proteinExistence type="predicted"/>
<dbReference type="Proteomes" id="UP000656244">
    <property type="component" value="Unassembled WGS sequence"/>
</dbReference>
<evidence type="ECO:0000313" key="2">
    <source>
        <dbReference type="Proteomes" id="UP000656244"/>
    </source>
</evidence>
<dbReference type="EMBL" id="JACNMF010000006">
    <property type="protein sequence ID" value="MBC3759850.1"/>
    <property type="molecule type" value="Genomic_DNA"/>
</dbReference>
<gene>
    <name evidence="1" type="ORF">H7U19_15660</name>
</gene>
<evidence type="ECO:0000313" key="1">
    <source>
        <dbReference type="EMBL" id="MBC3759850.1"/>
    </source>
</evidence>
<reference evidence="1" key="1">
    <citation type="submission" date="2020-08" db="EMBL/GenBank/DDBJ databases">
        <title>Hyunsoonleella sp. strain SJ7 genome sequencing and assembly.</title>
        <authorList>
            <person name="Kim I."/>
        </authorList>
    </citation>
    <scope>NUCLEOTIDE SEQUENCE</scope>
    <source>
        <strain evidence="1">SJ7</strain>
    </source>
</reference>
<comment type="caution">
    <text evidence="1">The sequence shown here is derived from an EMBL/GenBank/DDBJ whole genome shotgun (WGS) entry which is preliminary data.</text>
</comment>
<sequence>MRPLSFNAPNGYFINSKRPFSGNPLNEIDIKKAFDFAYEMCFGSGFHRGHRSGGQSNRRNGEKFSNTFQGKLAEIALFQFFTSSGLECSPVDFRIMGQNLWDDSDFVVNGKHINVKSAAFFSNLLLLEEKDWNHKGHYLPNLESGNTYRYDFFVFIRIKPDIKNILRKNRLFYSDKVGKDELFGLITAEDWFYDIPGFITHAIFLQEIISKKQILPQSALLNGKTKMDASNYYIQTGDLNGISEIISSNLA</sequence>
<keyword evidence="2" id="KW-1185">Reference proteome</keyword>
<protein>
    <recommendedName>
        <fullName evidence="3">Restriction endonuclease</fullName>
    </recommendedName>
</protein>
<dbReference type="AlphaFoldDB" id="A0A923HAI4"/>
<organism evidence="1 2">
    <name type="scientific">Hyunsoonleella aquatilis</name>
    <dbReference type="NCBI Taxonomy" id="2762758"/>
    <lineage>
        <taxon>Bacteria</taxon>
        <taxon>Pseudomonadati</taxon>
        <taxon>Bacteroidota</taxon>
        <taxon>Flavobacteriia</taxon>
        <taxon>Flavobacteriales</taxon>
        <taxon>Flavobacteriaceae</taxon>
    </lineage>
</organism>
<name>A0A923HAI4_9FLAO</name>